<accession>A0A1W1EA80</accession>
<reference evidence="1" key="1">
    <citation type="submission" date="2016-10" db="EMBL/GenBank/DDBJ databases">
        <authorList>
            <person name="de Groot N.N."/>
        </authorList>
    </citation>
    <scope>NUCLEOTIDE SEQUENCE</scope>
</reference>
<dbReference type="AlphaFoldDB" id="A0A1W1EA80"/>
<name>A0A1W1EA80_9ZZZZ</name>
<organism evidence="1">
    <name type="scientific">hydrothermal vent metagenome</name>
    <dbReference type="NCBI Taxonomy" id="652676"/>
    <lineage>
        <taxon>unclassified sequences</taxon>
        <taxon>metagenomes</taxon>
        <taxon>ecological metagenomes</taxon>
    </lineage>
</organism>
<sequence>MNIKIVKKTIYLVKLYRIDRWHRIGCILCRTIEHMHKHHPYYQPLSNLFHHFPLL</sequence>
<protein>
    <submittedName>
        <fullName evidence="1">Uncharacterized protein</fullName>
    </submittedName>
</protein>
<proteinExistence type="predicted"/>
<gene>
    <name evidence="1" type="ORF">MNB_SV-4-656</name>
</gene>
<dbReference type="EMBL" id="FPIB01000025">
    <property type="protein sequence ID" value="SFV90854.1"/>
    <property type="molecule type" value="Genomic_DNA"/>
</dbReference>
<evidence type="ECO:0000313" key="1">
    <source>
        <dbReference type="EMBL" id="SFV90854.1"/>
    </source>
</evidence>